<evidence type="ECO:0000313" key="1">
    <source>
        <dbReference type="EMBL" id="KAL0879764.1"/>
    </source>
</evidence>
<dbReference type="PANTHER" id="PTHR31511">
    <property type="entry name" value="PROTEIN CBG23764"/>
    <property type="match status" value="1"/>
</dbReference>
<evidence type="ECO:0000313" key="2">
    <source>
        <dbReference type="Proteomes" id="UP001549920"/>
    </source>
</evidence>
<comment type="caution">
    <text evidence="1">The sequence shown here is derived from an EMBL/GenBank/DDBJ whole genome shotgun (WGS) entry which is preliminary data.</text>
</comment>
<organism evidence="1 2">
    <name type="scientific">Loxostege sticticalis</name>
    <name type="common">Beet webworm moth</name>
    <dbReference type="NCBI Taxonomy" id="481309"/>
    <lineage>
        <taxon>Eukaryota</taxon>
        <taxon>Metazoa</taxon>
        <taxon>Ecdysozoa</taxon>
        <taxon>Arthropoda</taxon>
        <taxon>Hexapoda</taxon>
        <taxon>Insecta</taxon>
        <taxon>Pterygota</taxon>
        <taxon>Neoptera</taxon>
        <taxon>Endopterygota</taxon>
        <taxon>Lepidoptera</taxon>
        <taxon>Glossata</taxon>
        <taxon>Ditrysia</taxon>
        <taxon>Pyraloidea</taxon>
        <taxon>Crambidae</taxon>
        <taxon>Pyraustinae</taxon>
        <taxon>Loxostege</taxon>
    </lineage>
</organism>
<dbReference type="Proteomes" id="UP001549920">
    <property type="component" value="Unassembled WGS sequence"/>
</dbReference>
<accession>A0ABR3HT71</accession>
<name>A0ABR3HT71_LOXSC</name>
<dbReference type="PANTHER" id="PTHR31511:SF12">
    <property type="entry name" value="RHO TERMINATION FACTOR N-TERMINAL DOMAIN-CONTAINING PROTEIN"/>
    <property type="match status" value="1"/>
</dbReference>
<dbReference type="EMBL" id="JBEUOH010000014">
    <property type="protein sequence ID" value="KAL0879764.1"/>
    <property type="molecule type" value="Genomic_DNA"/>
</dbReference>
<reference evidence="1 2" key="1">
    <citation type="submission" date="2024-06" db="EMBL/GenBank/DDBJ databases">
        <title>A chromosome-level genome assembly of beet webworm, Loxostege sticticalis.</title>
        <authorList>
            <person name="Zhang Y."/>
        </authorList>
    </citation>
    <scope>NUCLEOTIDE SEQUENCE [LARGE SCALE GENOMIC DNA]</scope>
    <source>
        <strain evidence="1">AQ026</strain>
        <tissue evidence="1">Whole body</tissue>
    </source>
</reference>
<gene>
    <name evidence="1" type="ORF">ABMA27_003476</name>
</gene>
<sequence length="282" mass="32412">MPFCTACSARVNNTHWVRHLRSNAHKNKCADDFIPDTFELPINRAENSDGVVKISSAFRGRIASYRILANAGNESTLPEIFLNSIRSKLLVLIEKSLEQYISLKINLQYFGNFILLKNDTQDIKSFATKNMIIHRNFDYDPVFDSVVRTLCKKVEEFQDRDSGWGFLNNIYIEININKFDPLSGAGSTYVNLPLHLKRKKACINVKNADNFCFLWSVVAALYPAKRNTDRTASYPPFEDVLNVHGLNFPVTFTDIKSGFHQWRRYLRITIPRIKLYASFTLG</sequence>
<keyword evidence="2" id="KW-1185">Reference proteome</keyword>
<protein>
    <submittedName>
        <fullName evidence="1">Uncharacterized protein</fullName>
    </submittedName>
</protein>
<proteinExistence type="predicted"/>